<evidence type="ECO:0000256" key="4">
    <source>
        <dbReference type="ARBA" id="ARBA00022840"/>
    </source>
</evidence>
<organism evidence="5 6">
    <name type="scientific">Microbacterium marinum</name>
    <dbReference type="NCBI Taxonomy" id="421115"/>
    <lineage>
        <taxon>Bacteria</taxon>
        <taxon>Bacillati</taxon>
        <taxon>Actinomycetota</taxon>
        <taxon>Actinomycetes</taxon>
        <taxon>Micrococcales</taxon>
        <taxon>Microbacteriaceae</taxon>
        <taxon>Microbacterium</taxon>
    </lineage>
</organism>
<dbReference type="InterPro" id="IPR027417">
    <property type="entry name" value="P-loop_NTPase"/>
</dbReference>
<accession>A0A7W7FJW4</accession>
<dbReference type="EMBL" id="JACHMD010000001">
    <property type="protein sequence ID" value="MBB4665709.1"/>
    <property type="molecule type" value="Genomic_DNA"/>
</dbReference>
<evidence type="ECO:0000256" key="2">
    <source>
        <dbReference type="ARBA" id="ARBA00022737"/>
    </source>
</evidence>
<dbReference type="RefSeq" id="WP_184214644.1">
    <property type="nucleotide sequence ID" value="NZ_JACHMD010000001.1"/>
</dbReference>
<name>A0A7W7FJW4_9MICO</name>
<keyword evidence="3" id="KW-0547">Nucleotide-binding</keyword>
<evidence type="ECO:0000256" key="3">
    <source>
        <dbReference type="ARBA" id="ARBA00022741"/>
    </source>
</evidence>
<protein>
    <submittedName>
        <fullName evidence="5">ABC-type sugar transport system ATPase subunit</fullName>
    </submittedName>
</protein>
<dbReference type="Gene3D" id="3.40.50.300">
    <property type="entry name" value="P-loop containing nucleotide triphosphate hydrolases"/>
    <property type="match status" value="1"/>
</dbReference>
<sequence length="154" mass="16535">MTLPHLRRRGGAWWTGTAWQKAETEAVLRDFQVTPPNRNAAVATFSGGNQQKVLMGKWLLGGPAALVLDDPTQAVDVGARSAVLRATRQAAVDGAAVVLCSSEVDDLAAVCDRVVVLEEGKVLTELTRPFTADDIFSAIFHSTGDLHEHEGTDR</sequence>
<evidence type="ECO:0000313" key="5">
    <source>
        <dbReference type="EMBL" id="MBB4665709.1"/>
    </source>
</evidence>
<comment type="caution">
    <text evidence="5">The sequence shown here is derived from an EMBL/GenBank/DDBJ whole genome shotgun (WGS) entry which is preliminary data.</text>
</comment>
<gene>
    <name evidence="5" type="ORF">BKA24_000418</name>
</gene>
<dbReference type="Proteomes" id="UP000573729">
    <property type="component" value="Unassembled WGS sequence"/>
</dbReference>
<keyword evidence="4" id="KW-0067">ATP-binding</keyword>
<reference evidence="5 6" key="1">
    <citation type="submission" date="2020-08" db="EMBL/GenBank/DDBJ databases">
        <title>Sequencing the genomes of 1000 actinobacteria strains.</title>
        <authorList>
            <person name="Klenk H.-P."/>
        </authorList>
    </citation>
    <scope>NUCLEOTIDE SEQUENCE [LARGE SCALE GENOMIC DNA]</scope>
    <source>
        <strain evidence="5 6">DSM 24947</strain>
    </source>
</reference>
<evidence type="ECO:0000313" key="6">
    <source>
        <dbReference type="Proteomes" id="UP000573729"/>
    </source>
</evidence>
<dbReference type="GO" id="GO:0005524">
    <property type="term" value="F:ATP binding"/>
    <property type="evidence" value="ECO:0007669"/>
    <property type="project" value="UniProtKB-KW"/>
</dbReference>
<dbReference type="SUPFAM" id="SSF52540">
    <property type="entry name" value="P-loop containing nucleoside triphosphate hydrolases"/>
    <property type="match status" value="1"/>
</dbReference>
<dbReference type="InterPro" id="IPR050107">
    <property type="entry name" value="ABC_carbohydrate_import_ATPase"/>
</dbReference>
<keyword evidence="2" id="KW-0677">Repeat</keyword>
<proteinExistence type="predicted"/>
<dbReference type="PANTHER" id="PTHR43790:SF9">
    <property type="entry name" value="GALACTOFURANOSE TRANSPORTER ATP-BINDING PROTEIN YTFR"/>
    <property type="match status" value="1"/>
</dbReference>
<evidence type="ECO:0000256" key="1">
    <source>
        <dbReference type="ARBA" id="ARBA00022448"/>
    </source>
</evidence>
<keyword evidence="5" id="KW-0762">Sugar transport</keyword>
<keyword evidence="6" id="KW-1185">Reference proteome</keyword>
<dbReference type="AlphaFoldDB" id="A0A7W7FJW4"/>
<dbReference type="PANTHER" id="PTHR43790">
    <property type="entry name" value="CARBOHYDRATE TRANSPORT ATP-BINDING PROTEIN MG119-RELATED"/>
    <property type="match status" value="1"/>
</dbReference>
<keyword evidence="1" id="KW-0813">Transport</keyword>